<evidence type="ECO:0000256" key="2">
    <source>
        <dbReference type="SAM" id="MobiDB-lite"/>
    </source>
</evidence>
<dbReference type="Gene3D" id="1.10.238.10">
    <property type="entry name" value="EF-hand"/>
    <property type="match status" value="1"/>
</dbReference>
<dbReference type="EMBL" id="JARBDR010000921">
    <property type="protein sequence ID" value="KAJ8299411.1"/>
    <property type="molecule type" value="Genomic_DNA"/>
</dbReference>
<keyword evidence="5" id="KW-1185">Reference proteome</keyword>
<keyword evidence="1" id="KW-0106">Calcium</keyword>
<feature type="compositionally biased region" description="Acidic residues" evidence="2">
    <location>
        <begin position="188"/>
        <end position="201"/>
    </location>
</feature>
<dbReference type="SUPFAM" id="SSF47473">
    <property type="entry name" value="EF-hand"/>
    <property type="match status" value="1"/>
</dbReference>
<dbReference type="PROSITE" id="PS50222">
    <property type="entry name" value="EF_HAND_2"/>
    <property type="match status" value="1"/>
</dbReference>
<evidence type="ECO:0000313" key="5">
    <source>
        <dbReference type="Proteomes" id="UP001217089"/>
    </source>
</evidence>
<organism evidence="4 5">
    <name type="scientific">Tegillarca granosa</name>
    <name type="common">Malaysian cockle</name>
    <name type="synonym">Anadara granosa</name>
    <dbReference type="NCBI Taxonomy" id="220873"/>
    <lineage>
        <taxon>Eukaryota</taxon>
        <taxon>Metazoa</taxon>
        <taxon>Spiralia</taxon>
        <taxon>Lophotrochozoa</taxon>
        <taxon>Mollusca</taxon>
        <taxon>Bivalvia</taxon>
        <taxon>Autobranchia</taxon>
        <taxon>Pteriomorphia</taxon>
        <taxon>Arcoida</taxon>
        <taxon>Arcoidea</taxon>
        <taxon>Arcidae</taxon>
        <taxon>Tegillarca</taxon>
    </lineage>
</organism>
<sequence length="201" mass="23338">MHLLLFIHRNPDSVFRFGILKRMKLSAFLLAIFLAMLLVDSINCWGRRRYRVRVRRIWNPICTIECSRVCTYPCRACIPVCRYVCKRVCRGKREESHELSANSFIKLMPCDFDIYDTNNDDVISIQELGQQNGETGNEEDVKQLFAVMDANNDGYVSRDEFEIAPLMKDCNKKNSSNNGNPKARSLEPELDDMEEDINDLE</sequence>
<protein>
    <recommendedName>
        <fullName evidence="3">EF-hand domain-containing protein</fullName>
    </recommendedName>
</protein>
<feature type="domain" description="EF-hand" evidence="3">
    <location>
        <begin position="136"/>
        <end position="171"/>
    </location>
</feature>
<reference evidence="4 5" key="1">
    <citation type="submission" date="2022-12" db="EMBL/GenBank/DDBJ databases">
        <title>Chromosome-level genome of Tegillarca granosa.</title>
        <authorList>
            <person name="Kim J."/>
        </authorList>
    </citation>
    <scope>NUCLEOTIDE SEQUENCE [LARGE SCALE GENOMIC DNA]</scope>
    <source>
        <strain evidence="4">Teg-2019</strain>
        <tissue evidence="4">Adductor muscle</tissue>
    </source>
</reference>
<proteinExistence type="predicted"/>
<evidence type="ECO:0000259" key="3">
    <source>
        <dbReference type="PROSITE" id="PS50222"/>
    </source>
</evidence>
<dbReference type="CDD" id="cd00051">
    <property type="entry name" value="EFh"/>
    <property type="match status" value="1"/>
</dbReference>
<dbReference type="Pfam" id="PF13499">
    <property type="entry name" value="EF-hand_7"/>
    <property type="match status" value="1"/>
</dbReference>
<name>A0ABQ9E6N6_TEGGR</name>
<dbReference type="InterPro" id="IPR011992">
    <property type="entry name" value="EF-hand-dom_pair"/>
</dbReference>
<evidence type="ECO:0000313" key="4">
    <source>
        <dbReference type="EMBL" id="KAJ8299411.1"/>
    </source>
</evidence>
<feature type="region of interest" description="Disordered" evidence="2">
    <location>
        <begin position="170"/>
        <end position="201"/>
    </location>
</feature>
<accession>A0ABQ9E6N6</accession>
<evidence type="ECO:0000256" key="1">
    <source>
        <dbReference type="ARBA" id="ARBA00022837"/>
    </source>
</evidence>
<gene>
    <name evidence="4" type="ORF">KUTeg_023471</name>
</gene>
<comment type="caution">
    <text evidence="4">The sequence shown here is derived from an EMBL/GenBank/DDBJ whole genome shotgun (WGS) entry which is preliminary data.</text>
</comment>
<dbReference type="InterPro" id="IPR018247">
    <property type="entry name" value="EF_Hand_1_Ca_BS"/>
</dbReference>
<dbReference type="PROSITE" id="PS00018">
    <property type="entry name" value="EF_HAND_1"/>
    <property type="match status" value="1"/>
</dbReference>
<dbReference type="InterPro" id="IPR002048">
    <property type="entry name" value="EF_hand_dom"/>
</dbReference>
<dbReference type="Proteomes" id="UP001217089">
    <property type="component" value="Unassembled WGS sequence"/>
</dbReference>